<dbReference type="OrthoDB" id="2104739at2759"/>
<dbReference type="InParanoid" id="A0A409YLH9"/>
<evidence type="ECO:0008006" key="3">
    <source>
        <dbReference type="Google" id="ProtNLM"/>
    </source>
</evidence>
<dbReference type="STRING" id="181874.A0A409YLH9"/>
<dbReference type="Proteomes" id="UP000284842">
    <property type="component" value="Unassembled WGS sequence"/>
</dbReference>
<keyword evidence="2" id="KW-1185">Reference proteome</keyword>
<evidence type="ECO:0000313" key="2">
    <source>
        <dbReference type="Proteomes" id="UP000284842"/>
    </source>
</evidence>
<accession>A0A409YLH9</accession>
<organism evidence="1 2">
    <name type="scientific">Panaeolus cyanescens</name>
    <dbReference type="NCBI Taxonomy" id="181874"/>
    <lineage>
        <taxon>Eukaryota</taxon>
        <taxon>Fungi</taxon>
        <taxon>Dikarya</taxon>
        <taxon>Basidiomycota</taxon>
        <taxon>Agaricomycotina</taxon>
        <taxon>Agaricomycetes</taxon>
        <taxon>Agaricomycetidae</taxon>
        <taxon>Agaricales</taxon>
        <taxon>Agaricineae</taxon>
        <taxon>Galeropsidaceae</taxon>
        <taxon>Panaeolus</taxon>
    </lineage>
</organism>
<reference evidence="1 2" key="1">
    <citation type="journal article" date="2018" name="Evol. Lett.">
        <title>Horizontal gene cluster transfer increased hallucinogenic mushroom diversity.</title>
        <authorList>
            <person name="Reynolds H.T."/>
            <person name="Vijayakumar V."/>
            <person name="Gluck-Thaler E."/>
            <person name="Korotkin H.B."/>
            <person name="Matheny P.B."/>
            <person name="Slot J.C."/>
        </authorList>
    </citation>
    <scope>NUCLEOTIDE SEQUENCE [LARGE SCALE GENOMIC DNA]</scope>
    <source>
        <strain evidence="1 2">2629</strain>
    </source>
</reference>
<comment type="caution">
    <text evidence="1">The sequence shown here is derived from an EMBL/GenBank/DDBJ whole genome shotgun (WGS) entry which is preliminary data.</text>
</comment>
<dbReference type="EMBL" id="NHTK01001010">
    <property type="protein sequence ID" value="PPR03896.1"/>
    <property type="molecule type" value="Genomic_DNA"/>
</dbReference>
<name>A0A409YLH9_9AGAR</name>
<dbReference type="AlphaFoldDB" id="A0A409YLH9"/>
<evidence type="ECO:0000313" key="1">
    <source>
        <dbReference type="EMBL" id="PPR03896.1"/>
    </source>
</evidence>
<proteinExistence type="predicted"/>
<gene>
    <name evidence="1" type="ORF">CVT24_008127</name>
</gene>
<sequence length="426" mass="49004">MSDRTTGKQFCPLNVPLSSATNPFNATETPLEHNALQACIDVQDAEEDPIHSFDAKFIRFLGYMLIKAPCAGGRKHVAEQIVACEGDREKLFALAESYLYGFFRPISLRYKERHPVNLKFDNQLARNACLRDRSLCAITKKVDKDMKMLFPYTVDREPEAPEADVLIAPTLIIPHFHNKYIDRERKELGTMYEFMKIYADVDVYPKSCTPPDLNDNTSPASGFQVTDGFHNYENTILLAENTVQHLFVAQGIWLIPQMDPSNLNDPDPNGPEREIHEPFGTQTYQLSTLVNQNTRSWPDMEEVDFANTTITYKDWIKSEQFLGGTLDAWVSVTRRMKQPDPRRIRFHRCFCQIMYLSGLGAGHRQGTADRLIRKLYREAEARNKAEGGSGEVDESKIMDMDTKYKILYANHERWGWPWNGQGMFFY</sequence>
<protein>
    <recommendedName>
        <fullName evidence="3">HNH nuclease domain-containing protein</fullName>
    </recommendedName>
</protein>